<keyword evidence="3 6" id="KW-1133">Transmembrane helix</keyword>
<evidence type="ECO:0000256" key="1">
    <source>
        <dbReference type="ARBA" id="ARBA00004370"/>
    </source>
</evidence>
<gene>
    <name evidence="7" type="ORF">MFMK1_000904</name>
</gene>
<dbReference type="GO" id="GO:0006465">
    <property type="term" value="P:signal peptide processing"/>
    <property type="evidence" value="ECO:0007669"/>
    <property type="project" value="UniProtKB-UniRule"/>
</dbReference>
<comment type="subcellular location">
    <subcellularLocation>
        <location evidence="1">Membrane</location>
    </subcellularLocation>
</comment>
<dbReference type="PANTHER" id="PTHR10806">
    <property type="entry name" value="SIGNAL PEPTIDASE COMPLEX CATALYTIC SUBUNIT SEC11"/>
    <property type="match status" value="1"/>
</dbReference>
<dbReference type="RefSeq" id="WP_366923967.1">
    <property type="nucleotide sequence ID" value="NZ_CP121694.1"/>
</dbReference>
<dbReference type="KEGG" id="dbc:MFMK1_000904"/>
<accession>A0AAU0ULM8</accession>
<dbReference type="NCBIfam" id="TIGR02228">
    <property type="entry name" value="sigpep_I_arch"/>
    <property type="match status" value="1"/>
</dbReference>
<dbReference type="Proteomes" id="UP001329915">
    <property type="component" value="Chromosome"/>
</dbReference>
<dbReference type="SUPFAM" id="SSF51306">
    <property type="entry name" value="LexA/Signal peptidase"/>
    <property type="match status" value="1"/>
</dbReference>
<dbReference type="GO" id="GO:0004252">
    <property type="term" value="F:serine-type endopeptidase activity"/>
    <property type="evidence" value="ECO:0007669"/>
    <property type="project" value="UniProtKB-UniRule"/>
</dbReference>
<evidence type="ECO:0000256" key="6">
    <source>
        <dbReference type="SAM" id="Phobius"/>
    </source>
</evidence>
<evidence type="ECO:0000313" key="7">
    <source>
        <dbReference type="EMBL" id="WRO21110.1"/>
    </source>
</evidence>
<keyword evidence="2 6" id="KW-0812">Transmembrane</keyword>
<dbReference type="InterPro" id="IPR001733">
    <property type="entry name" value="Peptidase_S26B"/>
</dbReference>
<evidence type="ECO:0000256" key="3">
    <source>
        <dbReference type="ARBA" id="ARBA00022989"/>
    </source>
</evidence>
<evidence type="ECO:0000256" key="4">
    <source>
        <dbReference type="ARBA" id="ARBA00023136"/>
    </source>
</evidence>
<dbReference type="GO" id="GO:0009003">
    <property type="term" value="F:signal peptidase activity"/>
    <property type="evidence" value="ECO:0007669"/>
    <property type="project" value="UniProtKB-EC"/>
</dbReference>
<dbReference type="CDD" id="cd06530">
    <property type="entry name" value="S26_SPase_I"/>
    <property type="match status" value="1"/>
</dbReference>
<keyword evidence="4 6" id="KW-0472">Membrane</keyword>
<dbReference type="EC" id="3.4.21.89" evidence="5"/>
<dbReference type="AlphaFoldDB" id="A0AAU0ULM8"/>
<dbReference type="EMBL" id="CP121694">
    <property type="protein sequence ID" value="WRO21110.1"/>
    <property type="molecule type" value="Genomic_DNA"/>
</dbReference>
<keyword evidence="8" id="KW-1185">Reference proteome</keyword>
<evidence type="ECO:0000256" key="2">
    <source>
        <dbReference type="ARBA" id="ARBA00022692"/>
    </source>
</evidence>
<dbReference type="PRINTS" id="PR00728">
    <property type="entry name" value="SIGNALPTASE"/>
</dbReference>
<reference evidence="7 8" key="1">
    <citation type="submission" date="2023-04" db="EMBL/GenBank/DDBJ databases">
        <authorList>
            <person name="Hsu D."/>
        </authorList>
    </citation>
    <scope>NUCLEOTIDE SEQUENCE [LARGE SCALE GENOMIC DNA]</scope>
    <source>
        <strain evidence="7 8">MK1</strain>
    </source>
</reference>
<feature type="transmembrane region" description="Helical" evidence="6">
    <location>
        <begin position="146"/>
        <end position="164"/>
    </location>
</feature>
<sequence>MKHWFIILFYIVVIFSLILSTVLLIEGKAFPDKPADIFGYELMVVVSGSMEPSVPLGSIIVVKNGGYGFIKPGEIITFRTGNTEPLLITHRVAAIKPDGSLVTKGDANSAVDNVSVGLRDVVGKVSFTVPYVGYLAIFARSKWGGILIRTAAGVLALIVSLDMIKGAKRKIVSQKNRMMRQF</sequence>
<feature type="transmembrane region" description="Helical" evidence="6">
    <location>
        <begin position="6"/>
        <end position="25"/>
    </location>
</feature>
<name>A0AAU0ULM8_9FIRM</name>
<dbReference type="InterPro" id="IPR019533">
    <property type="entry name" value="Peptidase_S26"/>
</dbReference>
<evidence type="ECO:0000313" key="8">
    <source>
        <dbReference type="Proteomes" id="UP001329915"/>
    </source>
</evidence>
<dbReference type="Gene3D" id="2.10.109.10">
    <property type="entry name" value="Umud Fragment, subunit A"/>
    <property type="match status" value="1"/>
</dbReference>
<dbReference type="PANTHER" id="PTHR10806:SF6">
    <property type="entry name" value="SIGNAL PEPTIDASE COMPLEX CATALYTIC SUBUNIT SEC11"/>
    <property type="match status" value="1"/>
</dbReference>
<dbReference type="InterPro" id="IPR036286">
    <property type="entry name" value="LexA/Signal_pep-like_sf"/>
</dbReference>
<dbReference type="GO" id="GO:0016020">
    <property type="term" value="C:membrane"/>
    <property type="evidence" value="ECO:0007669"/>
    <property type="project" value="UniProtKB-SubCell"/>
</dbReference>
<protein>
    <recommendedName>
        <fullName evidence="5">Signal peptidase I</fullName>
        <ecNumber evidence="5">3.4.21.89</ecNumber>
    </recommendedName>
</protein>
<keyword evidence="7" id="KW-0378">Hydrolase</keyword>
<proteinExistence type="predicted"/>
<organism evidence="7 8">
    <name type="scientific">Metallumcola ferriviriculae</name>
    <dbReference type="NCBI Taxonomy" id="3039180"/>
    <lineage>
        <taxon>Bacteria</taxon>
        <taxon>Bacillati</taxon>
        <taxon>Bacillota</taxon>
        <taxon>Clostridia</taxon>
        <taxon>Neomoorellales</taxon>
        <taxon>Desulfitibacteraceae</taxon>
        <taxon>Metallumcola</taxon>
    </lineage>
</organism>
<evidence type="ECO:0000256" key="5">
    <source>
        <dbReference type="NCBIfam" id="TIGR02228"/>
    </source>
</evidence>